<organism evidence="1 2">
    <name type="scientific">Metallibacterium scheffleri</name>
    <dbReference type="NCBI Taxonomy" id="993689"/>
    <lineage>
        <taxon>Bacteria</taxon>
        <taxon>Pseudomonadati</taxon>
        <taxon>Pseudomonadota</taxon>
        <taxon>Gammaproteobacteria</taxon>
        <taxon>Lysobacterales</taxon>
        <taxon>Rhodanobacteraceae</taxon>
        <taxon>Metallibacterium</taxon>
    </lineage>
</organism>
<accession>A0A4V3UTR4</accession>
<keyword evidence="2" id="KW-1185">Reference proteome</keyword>
<name>A0A4V3UTR4_9GAMM</name>
<reference evidence="1 2" key="1">
    <citation type="submission" date="2017-02" db="EMBL/GenBank/DDBJ databases">
        <title>Whole genome sequencing of Metallibacterium scheffleri DSM 24874 (T).</title>
        <authorList>
            <person name="Kumar S."/>
            <person name="Patil P."/>
            <person name="Patil P.B."/>
        </authorList>
    </citation>
    <scope>NUCLEOTIDE SEQUENCE [LARGE SCALE GENOMIC DNA]</scope>
    <source>
        <strain evidence="1 2">DSM 24874</strain>
    </source>
</reference>
<gene>
    <name evidence="1" type="ORF">B1806_02695</name>
</gene>
<dbReference type="AlphaFoldDB" id="A0A4V3UTR4"/>
<protein>
    <submittedName>
        <fullName evidence="1">Uncharacterized protein</fullName>
    </submittedName>
</protein>
<comment type="caution">
    <text evidence="1">The sequence shown here is derived from an EMBL/GenBank/DDBJ whole genome shotgun (WGS) entry which is preliminary data.</text>
</comment>
<proteinExistence type="predicted"/>
<evidence type="ECO:0000313" key="1">
    <source>
        <dbReference type="EMBL" id="THD11661.1"/>
    </source>
</evidence>
<evidence type="ECO:0000313" key="2">
    <source>
        <dbReference type="Proteomes" id="UP000307749"/>
    </source>
</evidence>
<sequence length="68" mass="7809">MRAMFDGPRKTAACRMLYAPELEQMDLGVLRFSWRHESGFLALSWAVAGDPLPRRPDLLEESVRCIML</sequence>
<dbReference type="EMBL" id="MWQO01000008">
    <property type="protein sequence ID" value="THD11661.1"/>
    <property type="molecule type" value="Genomic_DNA"/>
</dbReference>
<dbReference type="Proteomes" id="UP000307749">
    <property type="component" value="Unassembled WGS sequence"/>
</dbReference>